<dbReference type="EMBL" id="MWQY01000010">
    <property type="protein sequence ID" value="ORC35125.1"/>
    <property type="molecule type" value="Genomic_DNA"/>
</dbReference>
<dbReference type="InterPro" id="IPR032466">
    <property type="entry name" value="Metal_Hydrolase"/>
</dbReference>
<evidence type="ECO:0000256" key="5">
    <source>
        <dbReference type="ARBA" id="ARBA00020555"/>
    </source>
</evidence>
<evidence type="ECO:0000256" key="2">
    <source>
        <dbReference type="ARBA" id="ARBA00004892"/>
    </source>
</evidence>
<dbReference type="STRING" id="1963862.B4O97_10365"/>
<dbReference type="RefSeq" id="WP_083050609.1">
    <property type="nucleotide sequence ID" value="NZ_MWQY01000010.1"/>
</dbReference>
<dbReference type="HAMAP" id="MF_00675">
    <property type="entry name" value="UxaC"/>
    <property type="match status" value="1"/>
</dbReference>
<comment type="catalytic activity">
    <reaction evidence="1 7">
        <text>D-glucuronate = D-fructuronate</text>
        <dbReference type="Rhea" id="RHEA:13049"/>
        <dbReference type="ChEBI" id="CHEBI:58720"/>
        <dbReference type="ChEBI" id="CHEBI:59863"/>
        <dbReference type="EC" id="5.3.1.12"/>
    </reaction>
</comment>
<evidence type="ECO:0000256" key="6">
    <source>
        <dbReference type="ARBA" id="ARBA00023235"/>
    </source>
</evidence>
<comment type="catalytic activity">
    <reaction evidence="7">
        <text>aldehydo-D-galacturonate = keto-D-tagaturonate</text>
        <dbReference type="Rhea" id="RHEA:27702"/>
        <dbReference type="ChEBI" id="CHEBI:12952"/>
        <dbReference type="ChEBI" id="CHEBI:17886"/>
    </reaction>
</comment>
<comment type="caution">
    <text evidence="8">The sequence shown here is derived from an EMBL/GenBank/DDBJ whole genome shotgun (WGS) entry which is preliminary data.</text>
</comment>
<evidence type="ECO:0000313" key="9">
    <source>
        <dbReference type="Proteomes" id="UP000192343"/>
    </source>
</evidence>
<proteinExistence type="inferred from homology"/>
<dbReference type="PANTHER" id="PTHR30068:SF4">
    <property type="entry name" value="URONATE ISOMERASE"/>
    <property type="match status" value="1"/>
</dbReference>
<dbReference type="OrthoDB" id="9766564at2"/>
<dbReference type="PANTHER" id="PTHR30068">
    <property type="entry name" value="URONATE ISOMERASE"/>
    <property type="match status" value="1"/>
</dbReference>
<dbReference type="InterPro" id="IPR003766">
    <property type="entry name" value="Uronate_isomerase"/>
</dbReference>
<dbReference type="EC" id="5.3.1.12" evidence="4 7"/>
<dbReference type="Proteomes" id="UP000192343">
    <property type="component" value="Unassembled WGS sequence"/>
</dbReference>
<evidence type="ECO:0000256" key="4">
    <source>
        <dbReference type="ARBA" id="ARBA00012546"/>
    </source>
</evidence>
<dbReference type="GO" id="GO:0008880">
    <property type="term" value="F:glucuronate isomerase activity"/>
    <property type="evidence" value="ECO:0007669"/>
    <property type="project" value="UniProtKB-UniRule"/>
</dbReference>
<comment type="similarity">
    <text evidence="3 7">Belongs to the metallo-dependent hydrolases superfamily. Uronate isomerase family.</text>
</comment>
<dbReference type="AlphaFoldDB" id="A0A1Y1RXU3"/>
<accession>A0A1Y1RXU3</accession>
<dbReference type="Gene3D" id="3.20.20.140">
    <property type="entry name" value="Metal-dependent hydrolases"/>
    <property type="match status" value="1"/>
</dbReference>
<dbReference type="UniPathway" id="UPA00246"/>
<dbReference type="GO" id="GO:0042840">
    <property type="term" value="P:D-glucuronate catabolic process"/>
    <property type="evidence" value="ECO:0007669"/>
    <property type="project" value="TreeGrafter"/>
</dbReference>
<dbReference type="Pfam" id="PF02614">
    <property type="entry name" value="UxaC"/>
    <property type="match status" value="1"/>
</dbReference>
<dbReference type="GO" id="GO:0019698">
    <property type="term" value="P:D-galacturonate catabolic process"/>
    <property type="evidence" value="ECO:0007669"/>
    <property type="project" value="TreeGrafter"/>
</dbReference>
<sequence>MAKQFLDDDFMLQNDAARTLYHQYAADMPIFDYHCHLPPVQVAENKQFRNLTEIWLYGDHYKWRAMRANGVAERNCTGDASDWDKFAAWAETVPKTIGNPLYHWTHMEMKDPFGISGKLLNPQTAKSIYEDINAKLVSGDEFRARGIMEHFNVKAVCTTDDPADSLEHHASVAADASFKSKMYPAFRPDKSMAVDTGEAWIEYLARLGAAASMSIDSFGDLLSALDKRHEFFHSMGGRLSDHALTLPVYAPASDAELEAIFKKAKSGGEVSPGEADKFRTALMLHFGRMNAKRGWVMQLHLNCLRNNNTRLFRKLGPDTGLDGMADGQIAVPLRNFLDALDMEEMLPKTILYTLNPRDNELLASIGGSFQDGSTPGKIQLGTAWWYNDQKEGMLSQMSALANIGLLSRFVGMITDSRSFLSYPRHDYFRRILCNMVGTWVEEGEAPRDMDLLGGMIADISYNNARNYFGMEID</sequence>
<evidence type="ECO:0000256" key="7">
    <source>
        <dbReference type="HAMAP-Rule" id="MF_00675"/>
    </source>
</evidence>
<dbReference type="NCBIfam" id="NF002794">
    <property type="entry name" value="PRK02925.1"/>
    <property type="match status" value="1"/>
</dbReference>
<name>A0A1Y1RXU3_9SPIO</name>
<keyword evidence="6 7" id="KW-0413">Isomerase</keyword>
<evidence type="ECO:0000256" key="1">
    <source>
        <dbReference type="ARBA" id="ARBA00001165"/>
    </source>
</evidence>
<organism evidence="8 9">
    <name type="scientific">Marispirochaeta aestuarii</name>
    <dbReference type="NCBI Taxonomy" id="1963862"/>
    <lineage>
        <taxon>Bacteria</taxon>
        <taxon>Pseudomonadati</taxon>
        <taxon>Spirochaetota</taxon>
        <taxon>Spirochaetia</taxon>
        <taxon>Spirochaetales</taxon>
        <taxon>Spirochaetaceae</taxon>
        <taxon>Marispirochaeta</taxon>
    </lineage>
</organism>
<dbReference type="SUPFAM" id="SSF51556">
    <property type="entry name" value="Metallo-dependent hydrolases"/>
    <property type="match status" value="1"/>
</dbReference>
<dbReference type="Gene3D" id="1.10.2020.10">
    <property type="entry name" value="uronate isomerase, domain 2, chain A"/>
    <property type="match status" value="1"/>
</dbReference>
<comment type="pathway">
    <text evidence="2 7">Carbohydrate metabolism; pentose and glucuronate interconversion.</text>
</comment>
<reference evidence="8 9" key="1">
    <citation type="submission" date="2017-03" db="EMBL/GenBank/DDBJ databases">
        <title>Draft Genome sequence of Marispirochaeta sp. strain JC444.</title>
        <authorList>
            <person name="Shivani Y."/>
            <person name="Subhash Y."/>
            <person name="Sasikala C."/>
            <person name="Ramana C."/>
        </authorList>
    </citation>
    <scope>NUCLEOTIDE SEQUENCE [LARGE SCALE GENOMIC DNA]</scope>
    <source>
        <strain evidence="8 9">JC444</strain>
    </source>
</reference>
<keyword evidence="9" id="KW-1185">Reference proteome</keyword>
<protein>
    <recommendedName>
        <fullName evidence="5 7">Uronate isomerase</fullName>
        <ecNumber evidence="4 7">5.3.1.12</ecNumber>
    </recommendedName>
    <alternativeName>
        <fullName evidence="7">Glucuronate isomerase</fullName>
    </alternativeName>
    <alternativeName>
        <fullName evidence="7">Uronic isomerase</fullName>
    </alternativeName>
</protein>
<gene>
    <name evidence="7" type="primary">uxaC</name>
    <name evidence="8" type="ORF">B4O97_10365</name>
</gene>
<evidence type="ECO:0000313" key="8">
    <source>
        <dbReference type="EMBL" id="ORC35125.1"/>
    </source>
</evidence>
<evidence type="ECO:0000256" key="3">
    <source>
        <dbReference type="ARBA" id="ARBA00008397"/>
    </source>
</evidence>